<accession>A0A2H1EHI9</accession>
<dbReference type="EMBL" id="FRFC01000004">
    <property type="protein sequence ID" value="SHO46513.1"/>
    <property type="molecule type" value="Genomic_DNA"/>
</dbReference>
<proteinExistence type="predicted"/>
<organism evidence="1 2">
    <name type="scientific">Nitrosotalea sinensis</name>
    <dbReference type="NCBI Taxonomy" id="1499975"/>
    <lineage>
        <taxon>Archaea</taxon>
        <taxon>Nitrososphaerota</taxon>
        <taxon>Nitrososphaeria</taxon>
        <taxon>Nitrosotaleales</taxon>
        <taxon>Nitrosotaleaceae</taxon>
        <taxon>Nitrosotalea</taxon>
    </lineage>
</organism>
<dbReference type="RefSeq" id="WP_101010338.1">
    <property type="nucleotide sequence ID" value="NZ_FRFC01000004.1"/>
</dbReference>
<sequence>MADSFIIQDVYIPHGKKLVRSDVRPLVCHVCKKELNGISITARSIDGKMVFLCSHHYTFDQHKIALVN</sequence>
<dbReference type="Proteomes" id="UP000232412">
    <property type="component" value="Unassembled WGS sequence"/>
</dbReference>
<reference evidence="2" key="1">
    <citation type="submission" date="2016-12" db="EMBL/GenBank/DDBJ databases">
        <authorList>
            <person name="Herbold C."/>
        </authorList>
    </citation>
    <scope>NUCLEOTIDE SEQUENCE [LARGE SCALE GENOMIC DNA]</scope>
</reference>
<gene>
    <name evidence="1" type="ORF">NSIN_30142</name>
</gene>
<name>A0A2H1EHI9_9ARCH</name>
<evidence type="ECO:0000313" key="1">
    <source>
        <dbReference type="EMBL" id="SHO46513.1"/>
    </source>
</evidence>
<evidence type="ECO:0000313" key="2">
    <source>
        <dbReference type="Proteomes" id="UP000232412"/>
    </source>
</evidence>
<dbReference type="AlphaFoldDB" id="A0A2H1EHI9"/>
<keyword evidence="2" id="KW-1185">Reference proteome</keyword>
<protein>
    <submittedName>
        <fullName evidence="1">Uncharacterized protein</fullName>
    </submittedName>
</protein>